<feature type="compositionally biased region" description="Basic and acidic residues" evidence="14">
    <location>
        <begin position="1289"/>
        <end position="1307"/>
    </location>
</feature>
<keyword evidence="6 10" id="KW-0238">DNA-binding</keyword>
<evidence type="ECO:0000256" key="6">
    <source>
        <dbReference type="ARBA" id="ARBA00023125"/>
    </source>
</evidence>
<dbReference type="InterPro" id="IPR017970">
    <property type="entry name" value="Homeobox_CS"/>
</dbReference>
<dbReference type="Pfam" id="PF02376">
    <property type="entry name" value="CUT"/>
    <property type="match status" value="3"/>
</dbReference>
<feature type="compositionally biased region" description="Polar residues" evidence="14">
    <location>
        <begin position="145"/>
        <end position="164"/>
    </location>
</feature>
<keyword evidence="5 13" id="KW-0175">Coiled coil</keyword>
<feature type="compositionally biased region" description="Low complexity" evidence="14">
    <location>
        <begin position="1131"/>
        <end position="1147"/>
    </location>
</feature>
<evidence type="ECO:0000256" key="13">
    <source>
        <dbReference type="SAM" id="Coils"/>
    </source>
</evidence>
<dbReference type="SMART" id="SM01109">
    <property type="entry name" value="CUT"/>
    <property type="match status" value="3"/>
</dbReference>
<feature type="compositionally biased region" description="Basic and acidic residues" evidence="14">
    <location>
        <begin position="966"/>
        <end position="975"/>
    </location>
</feature>
<dbReference type="PANTHER" id="PTHR14043">
    <property type="entry name" value="CCAAT DISPLACEMENT PROTEIN-RELATED"/>
    <property type="match status" value="1"/>
</dbReference>
<evidence type="ECO:0000256" key="10">
    <source>
        <dbReference type="PROSITE-ProRule" id="PRU00108"/>
    </source>
</evidence>
<feature type="region of interest" description="Disordered" evidence="14">
    <location>
        <begin position="1124"/>
        <end position="1244"/>
    </location>
</feature>
<dbReference type="SUPFAM" id="SSF46689">
    <property type="entry name" value="Homeodomain-like"/>
    <property type="match status" value="1"/>
</dbReference>
<evidence type="ECO:0000256" key="12">
    <source>
        <dbReference type="RuleBase" id="RU361129"/>
    </source>
</evidence>
<keyword evidence="4 12" id="KW-0805">Transcription regulation</keyword>
<dbReference type="InterPro" id="IPR003350">
    <property type="entry name" value="CUT_dom"/>
</dbReference>
<feature type="domain" description="Homeobox" evidence="15">
    <location>
        <begin position="994"/>
        <end position="1054"/>
    </location>
</feature>
<proteinExistence type="inferred from homology"/>
<evidence type="ECO:0000259" key="16">
    <source>
        <dbReference type="PROSITE" id="PS51042"/>
    </source>
</evidence>
<evidence type="ECO:0000256" key="4">
    <source>
        <dbReference type="ARBA" id="ARBA00023015"/>
    </source>
</evidence>
<evidence type="ECO:0000256" key="8">
    <source>
        <dbReference type="ARBA" id="ARBA00023163"/>
    </source>
</evidence>
<feature type="domain" description="CUT" evidence="16">
    <location>
        <begin position="268"/>
        <end position="355"/>
    </location>
</feature>
<evidence type="ECO:0000256" key="7">
    <source>
        <dbReference type="ARBA" id="ARBA00023155"/>
    </source>
</evidence>
<evidence type="ECO:0000256" key="11">
    <source>
        <dbReference type="RuleBase" id="RU000682"/>
    </source>
</evidence>
<dbReference type="InterPro" id="IPR001356">
    <property type="entry name" value="HD"/>
</dbReference>
<feature type="domain" description="CUT" evidence="16">
    <location>
        <begin position="679"/>
        <end position="766"/>
    </location>
</feature>
<evidence type="ECO:0000313" key="18">
    <source>
        <dbReference type="RefSeq" id="XP_013780046.2"/>
    </source>
</evidence>
<feature type="region of interest" description="Disordered" evidence="14">
    <location>
        <begin position="404"/>
        <end position="433"/>
    </location>
</feature>
<feature type="compositionally biased region" description="Polar residues" evidence="14">
    <location>
        <begin position="1175"/>
        <end position="1185"/>
    </location>
</feature>
<dbReference type="Gene3D" id="1.10.10.60">
    <property type="entry name" value="Homeodomain-like"/>
    <property type="match status" value="1"/>
</dbReference>
<dbReference type="InterPro" id="IPR010982">
    <property type="entry name" value="Lambda_DNA-bd_dom_sf"/>
</dbReference>
<accession>A0ABM1BDY2</accession>
<keyword evidence="7 10" id="KW-0371">Homeobox</keyword>
<dbReference type="CDD" id="cd00086">
    <property type="entry name" value="homeodomain"/>
    <property type="match status" value="1"/>
</dbReference>
<feature type="coiled-coil region" evidence="13">
    <location>
        <begin position="1"/>
        <end position="91"/>
    </location>
</feature>
<feature type="region of interest" description="Disordered" evidence="14">
    <location>
        <begin position="570"/>
        <end position="621"/>
    </location>
</feature>
<feature type="region of interest" description="Disordered" evidence="14">
    <location>
        <begin position="1289"/>
        <end position="1322"/>
    </location>
</feature>
<dbReference type="PANTHER" id="PTHR14043:SF2">
    <property type="entry name" value="HOMEOBOX PROTEIN CUT"/>
    <property type="match status" value="1"/>
</dbReference>
<feature type="compositionally biased region" description="Polar residues" evidence="14">
    <location>
        <begin position="612"/>
        <end position="621"/>
    </location>
</feature>
<comment type="subcellular location">
    <subcellularLocation>
        <location evidence="1 10 11">Nucleus</location>
    </subcellularLocation>
</comment>
<feature type="region of interest" description="Disordered" evidence="14">
    <location>
        <begin position="779"/>
        <end position="802"/>
    </location>
</feature>
<feature type="region of interest" description="Disordered" evidence="14">
    <location>
        <begin position="838"/>
        <end position="861"/>
    </location>
</feature>
<dbReference type="SMART" id="SM00389">
    <property type="entry name" value="HOX"/>
    <property type="match status" value="1"/>
</dbReference>
<feature type="compositionally biased region" description="Low complexity" evidence="14">
    <location>
        <begin position="838"/>
        <end position="849"/>
    </location>
</feature>
<name>A0ABM1BDY2_LIMPO</name>
<evidence type="ECO:0000313" key="17">
    <source>
        <dbReference type="Proteomes" id="UP000694941"/>
    </source>
</evidence>
<protein>
    <recommendedName>
        <fullName evidence="12">Homeobox protein cut-like</fullName>
    </recommendedName>
</protein>
<feature type="compositionally biased region" description="Polar residues" evidence="14">
    <location>
        <begin position="570"/>
        <end position="579"/>
    </location>
</feature>
<feature type="DNA-binding region" description="Homeobox" evidence="10">
    <location>
        <begin position="996"/>
        <end position="1055"/>
    </location>
</feature>
<dbReference type="Proteomes" id="UP000694941">
    <property type="component" value="Unplaced"/>
</dbReference>
<feature type="compositionally biased region" description="Polar residues" evidence="14">
    <location>
        <begin position="1150"/>
        <end position="1161"/>
    </location>
</feature>
<feature type="compositionally biased region" description="Low complexity" evidence="14">
    <location>
        <begin position="600"/>
        <end position="609"/>
    </location>
</feature>
<reference evidence="18" key="1">
    <citation type="submission" date="2025-08" db="UniProtKB">
        <authorList>
            <consortium name="RefSeq"/>
        </authorList>
    </citation>
    <scope>IDENTIFICATION</scope>
    <source>
        <tissue evidence="18">Muscle</tissue>
    </source>
</reference>
<evidence type="ECO:0000256" key="5">
    <source>
        <dbReference type="ARBA" id="ARBA00023054"/>
    </source>
</evidence>
<feature type="domain" description="CUT" evidence="16">
    <location>
        <begin position="869"/>
        <end position="956"/>
    </location>
</feature>
<dbReference type="Pfam" id="PF00046">
    <property type="entry name" value="Homeodomain"/>
    <property type="match status" value="1"/>
</dbReference>
<comment type="similarity">
    <text evidence="2 12">Belongs to the CUT homeobox family.</text>
</comment>
<evidence type="ECO:0000259" key="15">
    <source>
        <dbReference type="PROSITE" id="PS50071"/>
    </source>
</evidence>
<evidence type="ECO:0000256" key="2">
    <source>
        <dbReference type="ARBA" id="ARBA00008190"/>
    </source>
</evidence>
<organism evidence="17 18">
    <name type="scientific">Limulus polyphemus</name>
    <name type="common">Atlantic horseshoe crab</name>
    <dbReference type="NCBI Taxonomy" id="6850"/>
    <lineage>
        <taxon>Eukaryota</taxon>
        <taxon>Metazoa</taxon>
        <taxon>Ecdysozoa</taxon>
        <taxon>Arthropoda</taxon>
        <taxon>Chelicerata</taxon>
        <taxon>Merostomata</taxon>
        <taxon>Xiphosura</taxon>
        <taxon>Limulidae</taxon>
        <taxon>Limulus</taxon>
    </lineage>
</organism>
<evidence type="ECO:0000256" key="3">
    <source>
        <dbReference type="ARBA" id="ARBA00022737"/>
    </source>
</evidence>
<dbReference type="Gene3D" id="1.10.260.40">
    <property type="entry name" value="lambda repressor-like DNA-binding domains"/>
    <property type="match status" value="3"/>
</dbReference>
<dbReference type="PROSITE" id="PS51042">
    <property type="entry name" value="CUT"/>
    <property type="match status" value="3"/>
</dbReference>
<feature type="region of interest" description="Disordered" evidence="14">
    <location>
        <begin position="954"/>
        <end position="975"/>
    </location>
</feature>
<feature type="region of interest" description="Disordered" evidence="14">
    <location>
        <begin position="140"/>
        <end position="176"/>
    </location>
</feature>
<dbReference type="GeneID" id="106464450"/>
<keyword evidence="9 10" id="KW-0539">Nucleus</keyword>
<keyword evidence="8 12" id="KW-0804">Transcription</keyword>
<feature type="compositionally biased region" description="Polar residues" evidence="14">
    <location>
        <begin position="793"/>
        <end position="802"/>
    </location>
</feature>
<evidence type="ECO:0000256" key="1">
    <source>
        <dbReference type="ARBA" id="ARBA00004123"/>
    </source>
</evidence>
<evidence type="ECO:0000256" key="9">
    <source>
        <dbReference type="ARBA" id="ARBA00023242"/>
    </source>
</evidence>
<dbReference type="InterPro" id="IPR009057">
    <property type="entry name" value="Homeodomain-like_sf"/>
</dbReference>
<sequence length="1348" mass="151942">MKVFMNDLERANQRATLAEKEALTLKKQIETAKQSLYQTNTIYQDSGMDKSGKSISYSSVELELAAKDKEITQLEEMVADKNETIHLLENKLTKQKDYEVMKKELDMLKISELSNHLSPENNNEGKEDNDAVEPRDLLLSEKNKNSGSTCNTTRTDLSESTCKTTHTDSSDNFQLQTENSLPPGLQNVEMFTSLLGEEIVSSYSKLLKKEECEYTSNPSETSTSPTFTVCSQPLNCAKPNYHKNSSRDRVSRCDIATVETLQECLRICMDKYANETLNTLNISRAIRELLSAHNIGQRQFAKYVLGLSQGTVSELLSKPKPWDKLTEKGRDSYRKMHAWASDDSCIYMLKTLVPRKGKDFELPNCRQEDAVTKGRVNQILNEARQTMLAPTKDKKELVTYNGNMRHSPECKTANGALEKQEEESENPDREGDKHWSYQNNILYKHQPYFHIPRQANGDISQERIKRIYQEELTKLMGQRMEKGFCVPKDQFECSQDEIRQALTIYYQELSNLSQLIPHSMTELAHLGVTANLVNSSVHCSTFPSFLNSMNSAHSRCNAVVDAATQPTSWRTKLNVGSSTEPEESHHHGSAFSLVRPKPEPSSTSKTPVSYPLGTNSSSSPCGTLITMVEPSGSVEDPSSSASPLQRMQSITNSLLTQSTLTNSYHQQRPTKSVLSPITQQQFDQYNNLNTEEIVKNIKEQLSQFSISQRLFGESVLGLSQGSVSDLLARPKPWHMLTQKGREPFVRMKMFLDDENAAHTLVASQYKISPEKLMRTRSYLGIGGTTSGPGKVPSQPSDLSISQQLPQQQNHFSYNASPMESSRTPPKCLENPPVTVSTSVTHCSTTTHSSSPKKLSHNSRPSPYVNPSVYEIAARTTDLDTQSITSKVKETLLTNNIGQKIFGEVVLGLSQGSVSELLSKPKPWHMLSIKGREPFVRMQLWLTDPHSVEKLQAIKNDRREANKRKRNGGDPHEIRNSFKENNIFSYDLPPPSPYSSTKKPRILFSDEQKEALRLAFSMDPYPSTVTMEFLASELNLSVRTVTNWFHNYRMRLKQQTAPPGQHNEYKPSDNGIATPALRETNTGFDPLHFRSLLDGRLAEIDKGKSKVSRMYSTYIQNENDGTLDLSMSSQHFPPGGSSSCSSFQSGPFETTCRSPYDNSTNDVNEDSNFSHDRVVSENSDQESVGEQRSPCPFGQQNRLRETQRTSKRRKPAMPQWVNPELEYSADSDIKSDDDDEDTQQRKDVKDKGEIINGVCVRQAGDFNLHSLKPEQVMEVKLVPAERDVNCVSRNEEKTTSERNIRKEEKEEGSFPNDGLKVNDVSNQEINCDSQESINSFKIVDSCEERGNRE</sequence>
<dbReference type="PROSITE" id="PS00027">
    <property type="entry name" value="HOMEOBOX_1"/>
    <property type="match status" value="1"/>
</dbReference>
<dbReference type="RefSeq" id="XP_013780046.2">
    <property type="nucleotide sequence ID" value="XM_013924592.2"/>
</dbReference>
<keyword evidence="17" id="KW-1185">Reference proteome</keyword>
<dbReference type="PROSITE" id="PS50071">
    <property type="entry name" value="HOMEOBOX_2"/>
    <property type="match status" value="1"/>
</dbReference>
<keyword evidence="3" id="KW-0677">Repeat</keyword>
<evidence type="ECO:0000256" key="14">
    <source>
        <dbReference type="SAM" id="MobiDB-lite"/>
    </source>
</evidence>
<dbReference type="SUPFAM" id="SSF47413">
    <property type="entry name" value="lambda repressor-like DNA-binding domains"/>
    <property type="match status" value="3"/>
</dbReference>
<gene>
    <name evidence="18" type="primary">LOC106464450</name>
</gene>